<evidence type="ECO:0000259" key="1">
    <source>
        <dbReference type="PROSITE" id="PS51192"/>
    </source>
</evidence>
<dbReference type="PANTHER" id="PTHR47396:SF1">
    <property type="entry name" value="ATP-DEPENDENT HELICASE IRC3-RELATED"/>
    <property type="match status" value="1"/>
</dbReference>
<dbReference type="CDD" id="cd18785">
    <property type="entry name" value="SF2_C"/>
    <property type="match status" value="1"/>
</dbReference>
<accession>N8X822</accession>
<dbReference type="HOGENOM" id="CLU_379317_0_0_6"/>
<dbReference type="PROSITE" id="PS51192">
    <property type="entry name" value="HELICASE_ATP_BIND_1"/>
    <property type="match status" value="1"/>
</dbReference>
<dbReference type="InterPro" id="IPR006935">
    <property type="entry name" value="Helicase/UvrB_N"/>
</dbReference>
<gene>
    <name evidence="3" type="ORF">F963_03666</name>
</gene>
<dbReference type="GO" id="GO:0005524">
    <property type="term" value="F:ATP binding"/>
    <property type="evidence" value="ECO:0007669"/>
    <property type="project" value="InterPro"/>
</dbReference>
<dbReference type="Proteomes" id="UP000013270">
    <property type="component" value="Unassembled WGS sequence"/>
</dbReference>
<evidence type="ECO:0000313" key="3">
    <source>
        <dbReference type="EMBL" id="ENV20381.1"/>
    </source>
</evidence>
<dbReference type="GO" id="GO:0005829">
    <property type="term" value="C:cytosol"/>
    <property type="evidence" value="ECO:0007669"/>
    <property type="project" value="TreeGrafter"/>
</dbReference>
<evidence type="ECO:0000313" key="4">
    <source>
        <dbReference type="Proteomes" id="UP000013270"/>
    </source>
</evidence>
<dbReference type="Gene3D" id="3.40.50.300">
    <property type="entry name" value="P-loop containing nucleotide triphosphate hydrolases"/>
    <property type="match status" value="2"/>
</dbReference>
<proteinExistence type="predicted"/>
<evidence type="ECO:0000259" key="2">
    <source>
        <dbReference type="PROSITE" id="PS51194"/>
    </source>
</evidence>
<dbReference type="InterPro" id="IPR027417">
    <property type="entry name" value="P-loop_NTPase"/>
</dbReference>
<organism evidence="3 4">
    <name type="scientific">Acinetobacter bereziniae NIPH 3</name>
    <dbReference type="NCBI Taxonomy" id="1217651"/>
    <lineage>
        <taxon>Bacteria</taxon>
        <taxon>Pseudomonadati</taxon>
        <taxon>Pseudomonadota</taxon>
        <taxon>Gammaproteobacteria</taxon>
        <taxon>Moraxellales</taxon>
        <taxon>Moraxellaceae</taxon>
        <taxon>Acinetobacter</taxon>
    </lineage>
</organism>
<dbReference type="SMART" id="SM00490">
    <property type="entry name" value="HELICc"/>
    <property type="match status" value="1"/>
</dbReference>
<dbReference type="AlphaFoldDB" id="N8X822"/>
<evidence type="ECO:0008006" key="5">
    <source>
        <dbReference type="Google" id="ProtNLM"/>
    </source>
</evidence>
<dbReference type="PROSITE" id="PS51194">
    <property type="entry name" value="HELICASE_CTER"/>
    <property type="match status" value="1"/>
</dbReference>
<dbReference type="GO" id="GO:0003677">
    <property type="term" value="F:DNA binding"/>
    <property type="evidence" value="ECO:0007669"/>
    <property type="project" value="InterPro"/>
</dbReference>
<comment type="caution">
    <text evidence="3">The sequence shown here is derived from an EMBL/GenBank/DDBJ whole genome shotgun (WGS) entry which is preliminary data.</text>
</comment>
<dbReference type="Pfam" id="PF00271">
    <property type="entry name" value="Helicase_C"/>
    <property type="match status" value="1"/>
</dbReference>
<dbReference type="Pfam" id="PF04851">
    <property type="entry name" value="ResIII"/>
    <property type="match status" value="1"/>
</dbReference>
<dbReference type="EMBL" id="APPK01000049">
    <property type="protein sequence ID" value="ENV20381.1"/>
    <property type="molecule type" value="Genomic_DNA"/>
</dbReference>
<dbReference type="GO" id="GO:0016787">
    <property type="term" value="F:hydrolase activity"/>
    <property type="evidence" value="ECO:0007669"/>
    <property type="project" value="InterPro"/>
</dbReference>
<dbReference type="PANTHER" id="PTHR47396">
    <property type="entry name" value="TYPE I RESTRICTION ENZYME ECOKI R PROTEIN"/>
    <property type="match status" value="1"/>
</dbReference>
<sequence>MKLIPKPHQVEAYNAIQEELKVNDRVTIGMACGTGKTKLQTMLIDLVDQENGTIVVFAPTLLLINQLLKVWLEETGININNFVVVCSDKRTGIIDDIDISEIKDTTVKVAKSEMELNSFYKNSMGITVALCTYSSSELLKNWTFDLGIFDEAHKTVGQVDRLFSFALDNKNIKINKRVFMTATKKNAKHKMLDVYSMNSTTDFGRTAYDLSFRKAIEINLILDYKILITIITKQDITRSKINKNTLNGLDFTHHANAIAIQKAIKKYNLNKIVTFHNTIENAKKFSVILKDNTNLNAVTISSEQSKDLRSHNMSIFKNSQNAIATNARCLTEGIDVPDVDAVFFANDKSSIVDIVQAAGRTMRKSKGKQKGYIILPIYLETFGNSSFTEVVKDEQFELVWSTLNALSEIDETLVVTNTNLFNDLGRKHKNINLSGKLGIISNEPIDESLLIEAIGIEAANSFAENFEFRLKQFKAYFNETKGGFVPEDFHDQSFAYWAKWMRKVYSLKQLPLHKINSLLEAGFIFNYHDYVWNETFLKYKEARSKVTSDYEIDDQNLKVWLVNQRVKLNDPNSKNDQVFVGRLKKLKKVGFDARSVDDKWLDIYNRVKKAALESNGIENINSKDIANYGWINSQRKKFNKLNKFHQDLLLEIGFSKILEKPSKSELALKRWFEIFDRVELKSQEFGGINNIPSSESADYVWISYQRKNWKKLNNQQKEKLLSVGFEVAKD</sequence>
<dbReference type="SMART" id="SM00487">
    <property type="entry name" value="DEXDc"/>
    <property type="match status" value="1"/>
</dbReference>
<dbReference type="PATRIC" id="fig|1217651.3.peg.3613"/>
<dbReference type="InterPro" id="IPR014001">
    <property type="entry name" value="Helicase_ATP-bd"/>
</dbReference>
<feature type="domain" description="Helicase C-terminal" evidence="2">
    <location>
        <begin position="259"/>
        <end position="407"/>
    </location>
</feature>
<name>N8X822_ACIBZ</name>
<dbReference type="SUPFAM" id="SSF52540">
    <property type="entry name" value="P-loop containing nucleoside triphosphate hydrolases"/>
    <property type="match status" value="1"/>
</dbReference>
<feature type="domain" description="Helicase ATP-binding" evidence="1">
    <location>
        <begin position="17"/>
        <end position="202"/>
    </location>
</feature>
<dbReference type="InterPro" id="IPR050742">
    <property type="entry name" value="Helicase_Restrict-Modif_Enz"/>
</dbReference>
<reference evidence="3 4" key="1">
    <citation type="submission" date="2013-02" db="EMBL/GenBank/DDBJ databases">
        <title>The Genome Sequence of Acinetobacter bereziniae NIPH 3.</title>
        <authorList>
            <consortium name="The Broad Institute Genome Sequencing Platform"/>
            <consortium name="The Broad Institute Genome Sequencing Center for Infectious Disease"/>
            <person name="Cerqueira G."/>
            <person name="Feldgarden M."/>
            <person name="Courvalin P."/>
            <person name="Perichon B."/>
            <person name="Grillot-Courvalin C."/>
            <person name="Clermont D."/>
            <person name="Rocha E."/>
            <person name="Yoon E.-J."/>
            <person name="Nemec A."/>
            <person name="Walker B."/>
            <person name="Young S.K."/>
            <person name="Zeng Q."/>
            <person name="Gargeya S."/>
            <person name="Fitzgerald M."/>
            <person name="Haas B."/>
            <person name="Abouelleil A."/>
            <person name="Alvarado L."/>
            <person name="Arachchi H.M."/>
            <person name="Berlin A.M."/>
            <person name="Chapman S.B."/>
            <person name="Dewar J."/>
            <person name="Goldberg J."/>
            <person name="Griggs A."/>
            <person name="Gujja S."/>
            <person name="Hansen M."/>
            <person name="Howarth C."/>
            <person name="Imamovic A."/>
            <person name="Larimer J."/>
            <person name="McCowan C."/>
            <person name="Murphy C."/>
            <person name="Neiman D."/>
            <person name="Pearson M."/>
            <person name="Priest M."/>
            <person name="Roberts A."/>
            <person name="Saif S."/>
            <person name="Shea T."/>
            <person name="Sisk P."/>
            <person name="Sykes S."/>
            <person name="Wortman J."/>
            <person name="Nusbaum C."/>
            <person name="Birren B."/>
        </authorList>
    </citation>
    <scope>NUCLEOTIDE SEQUENCE [LARGE SCALE GENOMIC DNA]</scope>
    <source>
        <strain evidence="3 4">NIPH 3</strain>
    </source>
</reference>
<protein>
    <recommendedName>
        <fullName evidence="5">Helicase ATP-binding domain-containing protein</fullName>
    </recommendedName>
</protein>
<dbReference type="RefSeq" id="WP_004824704.1">
    <property type="nucleotide sequence ID" value="NZ_KB849459.1"/>
</dbReference>
<dbReference type="InterPro" id="IPR001650">
    <property type="entry name" value="Helicase_C-like"/>
</dbReference>